<name>A0A0V1MAZ9_9BILA</name>
<protein>
    <submittedName>
        <fullName evidence="2">Uncharacterized protein</fullName>
    </submittedName>
</protein>
<comment type="caution">
    <text evidence="2">The sequence shown here is derived from an EMBL/GenBank/DDBJ whole genome shotgun (WGS) entry which is preliminary data.</text>
</comment>
<organism evidence="2 3">
    <name type="scientific">Trichinella papuae</name>
    <dbReference type="NCBI Taxonomy" id="268474"/>
    <lineage>
        <taxon>Eukaryota</taxon>
        <taxon>Metazoa</taxon>
        <taxon>Ecdysozoa</taxon>
        <taxon>Nematoda</taxon>
        <taxon>Enoplea</taxon>
        <taxon>Dorylaimia</taxon>
        <taxon>Trichinellida</taxon>
        <taxon>Trichinellidae</taxon>
        <taxon>Trichinella</taxon>
    </lineage>
</organism>
<evidence type="ECO:0000313" key="3">
    <source>
        <dbReference type="Proteomes" id="UP000054843"/>
    </source>
</evidence>
<dbReference type="AlphaFoldDB" id="A0A0V1MAZ9"/>
<gene>
    <name evidence="2" type="ORF">T10_11895</name>
</gene>
<dbReference type="Proteomes" id="UP000054843">
    <property type="component" value="Unassembled WGS sequence"/>
</dbReference>
<reference evidence="2 3" key="1">
    <citation type="submission" date="2015-01" db="EMBL/GenBank/DDBJ databases">
        <title>Evolution of Trichinella species and genotypes.</title>
        <authorList>
            <person name="Korhonen P.K."/>
            <person name="Edoardo P."/>
            <person name="Giuseppe L.R."/>
            <person name="Gasser R.B."/>
        </authorList>
    </citation>
    <scope>NUCLEOTIDE SEQUENCE [LARGE SCALE GENOMIC DNA]</scope>
    <source>
        <strain evidence="2">ISS1980</strain>
    </source>
</reference>
<feature type="region of interest" description="Disordered" evidence="1">
    <location>
        <begin position="1"/>
        <end position="60"/>
    </location>
</feature>
<keyword evidence="3" id="KW-1185">Reference proteome</keyword>
<evidence type="ECO:0000256" key="1">
    <source>
        <dbReference type="SAM" id="MobiDB-lite"/>
    </source>
</evidence>
<accession>A0A0V1MAZ9</accession>
<dbReference type="EMBL" id="JYDO01000152">
    <property type="protein sequence ID" value="KRZ68842.1"/>
    <property type="molecule type" value="Genomic_DNA"/>
</dbReference>
<evidence type="ECO:0000313" key="2">
    <source>
        <dbReference type="EMBL" id="KRZ68842.1"/>
    </source>
</evidence>
<proteinExistence type="predicted"/>
<sequence>MQMTPYKNPWTARGRSKENKRHVRFLVPTDSIIEPDPPSTDRSLRSAEDVASSPDGSFAP</sequence>